<evidence type="ECO:0000313" key="4">
    <source>
        <dbReference type="Proteomes" id="UP000006054"/>
    </source>
</evidence>
<evidence type="ECO:0000313" key="3">
    <source>
        <dbReference type="EMBL" id="AFM04154.1"/>
    </source>
</evidence>
<evidence type="ECO:0000313" key="2">
    <source>
        <dbReference type="EMBL" id="AFM04122.1"/>
    </source>
</evidence>
<feature type="domain" description="Tc1-like transposase DDE" evidence="1">
    <location>
        <begin position="17"/>
        <end position="167"/>
    </location>
</feature>
<dbReference type="STRING" id="880071.Fleli_1716"/>
<sequence>MELILRLYLLPYDAKRPVVCFDERPCFLIGNSVEGIEMKKGSPAKENYAYTKHGSCSLLAMIEPKTGKRLVHVRRKRRKIEFATFMQTLSELYPEAEKIIVVLDNLNTHSKSTFYEQFDAQIAAALADRFEFVFTPKSASWLNMIEIEFSALSRQCLNRRISSINELGKEVFAYFKDRNDKAIKIEWQFSRQKARQVMNRHYEKVNSTNLKYK</sequence>
<evidence type="ECO:0000259" key="1">
    <source>
        <dbReference type="Pfam" id="PF13358"/>
    </source>
</evidence>
<dbReference type="Gene3D" id="3.30.420.10">
    <property type="entry name" value="Ribonuclease H-like superfamily/Ribonuclease H"/>
    <property type="match status" value="1"/>
</dbReference>
<dbReference type="EMBL" id="CP003345">
    <property type="protein sequence ID" value="AFM04154.1"/>
    <property type="molecule type" value="Genomic_DNA"/>
</dbReference>
<dbReference type="PATRIC" id="fig|880071.3.peg.1695"/>
<dbReference type="InterPro" id="IPR038717">
    <property type="entry name" value="Tc1-like_DDE_dom"/>
</dbReference>
<dbReference type="AlphaFoldDB" id="I4AJI7"/>
<dbReference type="HOGENOM" id="CLU_041125_1_0_10"/>
<dbReference type="EMBL" id="CP003345">
    <property type="protein sequence ID" value="AFM04122.1"/>
    <property type="molecule type" value="Genomic_DNA"/>
</dbReference>
<keyword evidence="4" id="KW-1185">Reference proteome</keyword>
<dbReference type="KEGG" id="fli:Fleli_1716"/>
<name>I4AJI7_BERLS</name>
<dbReference type="NCBIfam" id="NF033545">
    <property type="entry name" value="transpos_IS630"/>
    <property type="match status" value="1"/>
</dbReference>
<dbReference type="GO" id="GO:0003676">
    <property type="term" value="F:nucleic acid binding"/>
    <property type="evidence" value="ECO:0007669"/>
    <property type="project" value="InterPro"/>
</dbReference>
<dbReference type="InterPro" id="IPR047655">
    <property type="entry name" value="Transpos_IS630-like"/>
</dbReference>
<dbReference type="KEGG" id="fli:Fleli_1755"/>
<proteinExistence type="predicted"/>
<reference evidence="2" key="2">
    <citation type="submission" date="2012-06" db="EMBL/GenBank/DDBJ databases">
        <title>The complete genome of Flexibacter litoralis DSM 6794.</title>
        <authorList>
            <consortium name="US DOE Joint Genome Institute (JGI-PGF)"/>
            <person name="Lucas S."/>
            <person name="Copeland A."/>
            <person name="Lapidus A."/>
            <person name="Glavina del Rio T."/>
            <person name="Dalin E."/>
            <person name="Tice H."/>
            <person name="Bruce D."/>
            <person name="Goodwin L."/>
            <person name="Pitluck S."/>
            <person name="Peters L."/>
            <person name="Ovchinnikova G."/>
            <person name="Lu M."/>
            <person name="Kyrpides N."/>
            <person name="Mavromatis K."/>
            <person name="Ivanova N."/>
            <person name="Brettin T."/>
            <person name="Detter J.C."/>
            <person name="Han C."/>
            <person name="Larimer F."/>
            <person name="Land M."/>
            <person name="Hauser L."/>
            <person name="Markowitz V."/>
            <person name="Cheng J.-F."/>
            <person name="Hugenholtz P."/>
            <person name="Woyke T."/>
            <person name="Wu D."/>
            <person name="Spring S."/>
            <person name="Lang E."/>
            <person name="Kopitz M."/>
            <person name="Brambilla E."/>
            <person name="Klenk H.-P."/>
            <person name="Eisen J.A."/>
        </authorList>
    </citation>
    <scope>NUCLEOTIDE SEQUENCE</scope>
    <source>
        <strain evidence="2">DSM 6794</strain>
    </source>
</reference>
<gene>
    <name evidence="2" type="ordered locus">Fleli_1716</name>
    <name evidence="3" type="ordered locus">Fleli_1755</name>
</gene>
<protein>
    <recommendedName>
        <fullName evidence="1">Tc1-like transposase DDE domain-containing protein</fullName>
    </recommendedName>
</protein>
<dbReference type="Proteomes" id="UP000006054">
    <property type="component" value="Chromosome"/>
</dbReference>
<reference evidence="4" key="1">
    <citation type="submission" date="2012-06" db="EMBL/GenBank/DDBJ databases">
        <title>The complete genome of Flexibacter litoralis DSM 6794.</title>
        <authorList>
            <person name="Lucas S."/>
            <person name="Copeland A."/>
            <person name="Lapidus A."/>
            <person name="Glavina del Rio T."/>
            <person name="Dalin E."/>
            <person name="Tice H."/>
            <person name="Bruce D."/>
            <person name="Goodwin L."/>
            <person name="Pitluck S."/>
            <person name="Peters L."/>
            <person name="Ovchinnikova G."/>
            <person name="Lu M."/>
            <person name="Kyrpides N."/>
            <person name="Mavromatis K."/>
            <person name="Ivanova N."/>
            <person name="Brettin T."/>
            <person name="Detter J.C."/>
            <person name="Han C."/>
            <person name="Larimer F."/>
            <person name="Land M."/>
            <person name="Hauser L."/>
            <person name="Markowitz V."/>
            <person name="Cheng J.-F."/>
            <person name="Hugenholtz P."/>
            <person name="Woyke T."/>
            <person name="Wu D."/>
            <person name="Spring S."/>
            <person name="Lang E."/>
            <person name="Kopitz M."/>
            <person name="Brambilla E."/>
            <person name="Klenk H.-P."/>
            <person name="Eisen J.A."/>
        </authorList>
    </citation>
    <scope>NUCLEOTIDE SEQUENCE [LARGE SCALE GENOMIC DNA]</scope>
    <source>
        <strain evidence="4">ATCC 23117 / DSM 6794 / NBRC 15988 / NCIMB 1366 / Sio-4</strain>
    </source>
</reference>
<dbReference type="eggNOG" id="COG3335">
    <property type="taxonomic scope" value="Bacteria"/>
</dbReference>
<organism evidence="2 4">
    <name type="scientific">Bernardetia litoralis (strain ATCC 23117 / DSM 6794 / NBRC 15988 / NCIMB 1366 / Fx l1 / Sio-4)</name>
    <name type="common">Flexibacter litoralis</name>
    <dbReference type="NCBI Taxonomy" id="880071"/>
    <lineage>
        <taxon>Bacteria</taxon>
        <taxon>Pseudomonadati</taxon>
        <taxon>Bacteroidota</taxon>
        <taxon>Cytophagia</taxon>
        <taxon>Cytophagales</taxon>
        <taxon>Bernardetiaceae</taxon>
        <taxon>Bernardetia</taxon>
    </lineage>
</organism>
<dbReference type="Pfam" id="PF13358">
    <property type="entry name" value="DDE_3"/>
    <property type="match status" value="1"/>
</dbReference>
<dbReference type="InterPro" id="IPR036397">
    <property type="entry name" value="RNaseH_sf"/>
</dbReference>
<accession>I4AJI7</accession>